<gene>
    <name evidence="2" type="ORF">JM93_00762</name>
</gene>
<sequence length="391" mass="40927">MTARSAFRSRRLALLLGVSLLATPAAAFEPSGNAVADGFMTIFETDNGKVESYGTVTDNGGSVTITDLRLTNESDDNTSVYIASTTLEGGSVLDNGRMEIGQLDMGGFELTSDEVKMAVSKLSATDLKLPSPEEVKAGAENATMGPVYSSADIQTLIFEDEDGNKFDIGSITSSIDEMSGDLPTAGKFAINDITVTAENLDDEGKKALGDLGYDSMVVSVSGAGKWDPDAATMQINDLQVSGSEAGVVTLNLGLGGVTREVVSQLNETQDDPSKAMGIVQGVTVENISIKVDNESLVERVLDKQAKEAGEDREAYVAQLTGALPLMLAVLQNQEFQDKVSGAVTSFLENPINLTVTAAPAAPVPFPQIMGAAMMAPQTLPQVLGVDISANQ</sequence>
<keyword evidence="1" id="KW-0732">Signal</keyword>
<accession>A0A562THT1</accession>
<dbReference type="EMBL" id="VLLF01000001">
    <property type="protein sequence ID" value="TWI93207.1"/>
    <property type="molecule type" value="Genomic_DNA"/>
</dbReference>
<reference evidence="2 3" key="1">
    <citation type="submission" date="2019-07" db="EMBL/GenBank/DDBJ databases">
        <title>Genomic Encyclopedia of Archaeal and Bacterial Type Strains, Phase II (KMG-II): from individual species to whole genera.</title>
        <authorList>
            <person name="Goeker M."/>
        </authorList>
    </citation>
    <scope>NUCLEOTIDE SEQUENCE [LARGE SCALE GENOMIC DNA]</scope>
    <source>
        <strain evidence="2 3">ATCC BAA-252</strain>
    </source>
</reference>
<dbReference type="RefSeq" id="WP_145340692.1">
    <property type="nucleotide sequence ID" value="NZ_SMLY01000087.1"/>
</dbReference>
<dbReference type="AlphaFoldDB" id="A0A562THT1"/>
<dbReference type="OrthoDB" id="7824623at2"/>
<evidence type="ECO:0000256" key="1">
    <source>
        <dbReference type="SAM" id="SignalP"/>
    </source>
</evidence>
<evidence type="ECO:0000313" key="3">
    <source>
        <dbReference type="Proteomes" id="UP000320593"/>
    </source>
</evidence>
<protein>
    <submittedName>
        <fullName evidence="2">Uncharacterized protein</fullName>
    </submittedName>
</protein>
<keyword evidence="3" id="KW-1185">Reference proteome</keyword>
<dbReference type="Proteomes" id="UP000320593">
    <property type="component" value="Unassembled WGS sequence"/>
</dbReference>
<comment type="caution">
    <text evidence="2">The sequence shown here is derived from an EMBL/GenBank/DDBJ whole genome shotgun (WGS) entry which is preliminary data.</text>
</comment>
<organism evidence="2 3">
    <name type="scientific">Roseibium hamelinense</name>
    <dbReference type="NCBI Taxonomy" id="150831"/>
    <lineage>
        <taxon>Bacteria</taxon>
        <taxon>Pseudomonadati</taxon>
        <taxon>Pseudomonadota</taxon>
        <taxon>Alphaproteobacteria</taxon>
        <taxon>Hyphomicrobiales</taxon>
        <taxon>Stappiaceae</taxon>
        <taxon>Roseibium</taxon>
    </lineage>
</organism>
<proteinExistence type="predicted"/>
<name>A0A562THT1_9HYPH</name>
<feature type="signal peptide" evidence="1">
    <location>
        <begin position="1"/>
        <end position="27"/>
    </location>
</feature>
<evidence type="ECO:0000313" key="2">
    <source>
        <dbReference type="EMBL" id="TWI93207.1"/>
    </source>
</evidence>
<feature type="chain" id="PRO_5021720269" evidence="1">
    <location>
        <begin position="28"/>
        <end position="391"/>
    </location>
</feature>